<evidence type="ECO:0000256" key="1">
    <source>
        <dbReference type="SAM" id="Phobius"/>
    </source>
</evidence>
<organism evidence="2">
    <name type="scientific">Microvirga ossetica</name>
    <dbReference type="NCBI Taxonomy" id="1882682"/>
    <lineage>
        <taxon>Bacteria</taxon>
        <taxon>Pseudomonadati</taxon>
        <taxon>Pseudomonadota</taxon>
        <taxon>Alphaproteobacteria</taxon>
        <taxon>Hyphomicrobiales</taxon>
        <taxon>Methylobacteriaceae</taxon>
        <taxon>Microvirga</taxon>
    </lineage>
</organism>
<dbReference type="AlphaFoldDB" id="A0A1B2ESG6"/>
<keyword evidence="2" id="KW-0614">Plasmid</keyword>
<gene>
    <name evidence="2" type="ORF">BB934_32400</name>
</gene>
<evidence type="ECO:0000313" key="2">
    <source>
        <dbReference type="EMBL" id="ANY82923.1"/>
    </source>
</evidence>
<feature type="transmembrane region" description="Helical" evidence="1">
    <location>
        <begin position="40"/>
        <end position="61"/>
    </location>
</feature>
<dbReference type="EMBL" id="CP016617">
    <property type="protein sequence ID" value="ANY82923.1"/>
    <property type="molecule type" value="Genomic_DNA"/>
</dbReference>
<name>A0A1B2ESG6_9HYPH</name>
<feature type="transmembrane region" description="Helical" evidence="1">
    <location>
        <begin position="7"/>
        <end position="28"/>
    </location>
</feature>
<keyword evidence="1" id="KW-0472">Membrane</keyword>
<keyword evidence="1" id="KW-0812">Transmembrane</keyword>
<keyword evidence="1" id="KW-1133">Transmembrane helix</keyword>
<protein>
    <submittedName>
        <fullName evidence="2">Uncharacterized protein</fullName>
    </submittedName>
</protein>
<sequence>MWSRSTSAVYGWLSGIAVGALRQIHFVVSNDVPNDVYMRVVGELIIGACSGAILFAVLASLRNHLRRRSQATATSMAPELREFS</sequence>
<dbReference type="KEGG" id="moc:BB934_32400"/>
<geneLocation type="plasmid" evidence="2">
    <name>unnamed1</name>
</geneLocation>
<accession>A0A1B2ESG6</accession>
<reference evidence="2" key="1">
    <citation type="submission" date="2016-07" db="EMBL/GenBank/DDBJ databases">
        <title>Microvirga ossetica sp. nov. a new species of rhizobia isolated from root nodules of the legume species Vicia alpestris Steven originated from North Ossetia region in the Caucasus.</title>
        <authorList>
            <person name="Safronova V.I."/>
            <person name="Kuznetsova I.G."/>
            <person name="Sazanova A.L."/>
            <person name="Belimov A."/>
            <person name="Andronov E."/>
            <person name="Osledkin Y.S."/>
            <person name="Onishchuk O.P."/>
            <person name="Kurchak O.N."/>
            <person name="Shaposhnikov A.I."/>
            <person name="Willems A."/>
            <person name="Tikhonovich I.A."/>
        </authorList>
    </citation>
    <scope>NUCLEOTIDE SEQUENCE [LARGE SCALE GENOMIC DNA]</scope>
    <source>
        <strain evidence="2">V5/3M</strain>
        <plasmid evidence="2">unnamed1</plasmid>
    </source>
</reference>
<proteinExistence type="predicted"/>